<dbReference type="Pfam" id="PF24529">
    <property type="entry name" value="CFAP47"/>
    <property type="match status" value="1"/>
</dbReference>
<dbReference type="GeneID" id="107268659"/>
<dbReference type="GO" id="GO:0060271">
    <property type="term" value="P:cilium assembly"/>
    <property type="evidence" value="ECO:0007669"/>
    <property type="project" value="TreeGrafter"/>
</dbReference>
<evidence type="ECO:0000256" key="1">
    <source>
        <dbReference type="SAM" id="MobiDB-lite"/>
    </source>
</evidence>
<dbReference type="PROSITE" id="PS50021">
    <property type="entry name" value="CH"/>
    <property type="match status" value="1"/>
</dbReference>
<sequence>MPHPSSSVRSTISLKKTPSQSSFQETVRLCLYGEVEKPRLTFTPDELHLETLTIGEIADRVICIRNSSIHLPILYRFVNQHSVHCTPKSSSIRPTKSIEVRITIQGKFNTTSPLTLSFELMGETKNGSGGKIKKYVTIDTSTVPCFVHHINIPKMKSKTKYTMGLLSLKTNKAVSSVQANSNKLLDGKSANQVSGGTSARLNDTQKSLKPYKKSSTVSSEELKYLPGENLAETYSPEEMARKIKERDYWAKYLRTVQTQKKSILRKNMLETYSYDDLICGVVGIPRYRIESVAQKISKAENEKLIAKAKNEILVPLSPIQIYNVKVSPTIFSYGQVAPKSMNYRELTIENRNQFPIMVRLTCANKCIRFPNGSRMILRPGSLEKNLIEYRAQEVGKFNTYIGYAINDNHFYQLAITADVVYKYLTLGTREIVFGQGYLPEETYQPTVSFVQIRNKLDARTTFRWQVPAAASFSVEPSFGTVRGNRSLLVGVNYEPNAAKSHQAEVTMSSEGGNYSSLKLDTILSSPNVAFINDTLNFGKIPLNITTTGIGVLHNAEFTEVMYEVNVLSLIYGCEVYPDHGTIPPRGIATLEVRLKLDACLRFSVNVHVMVQKCLKLQLKLNGEVNFPMLKFSPEVIEMGRVSADAFQIHLITVANVGTATAKIQFLVTEYPEFCVALSPTVNDPGIGSKSITIAPSDTVEFYLRFVPIDLASYAFYLPIMINELLGPILMENQRMYTPYDFLKPREEHYSNISGIDLISFPRTLPTIYIDCTVAGHVISFSKLVFHFNVTTNQTNESLPRHSAHSNISQYSKTTFKVTSSSTKLKATPVNEAEDEDSKQEEADNVYIDAKDSSNLQNNTRMRDQSKLSYPFFPNADRSSLVRFATTEGPINILKYLQKVRLRCSDYAQHMQTAMKTAEEWLYSCPLRFNFYPNVVDGITAVLSGLCLIRTPIKDKRKSHAVNQSFIDVLESLIGNNTFKYIQEPVTLPENDEERINHVLSLYNNILHFLMAQGACLAHVYPEFLLSYTDYIKASQMRNSSSKKDRLINIQLDRELFDSRSKQCWLDVILQTYKTLVLSRVNIESLENNVYSRMSMRVSDLTGGSSLSLANLPQKLNFTSIINIAAKNIVHCKQEALLLAWLDYHFEIQRKQDWMIDDRVILNSNETKDVLQQRAILDFDDVLSDGLVFIAVTAAYCPFLIDEYFRNIYISPRNVEERFHNAICIVAAWRKIRLGFMIDPSQITKPNCVQMLMLVVHLFQILPTYTTRTKIKFSCPLTETITRRINFSNIWDNGVNYIVQFINNESAFFSAVQPHSIFHINPRDSNVLMLKFYARKMQKTKGMKKRPLKYLCSQLYAFSVGHVTISFTAYLLLCGSAIASHFAINQLFVLEGSANHLGIVNTYNITNRLYRVVDKDLKIRVPYKYTAEYDIWLTEDPPTNPAALRMARWADLRLRKVPRRLFVNQNTLSIAENEESANLSVTIACIEPSPRKFWLIFQSRMGDFIIQINSRSTPTISEKIIIQWDKEKCVCIDPPSNVTDTCPLNITIKIPSRNGHLWNCISQMFQKTLNPKERAFWARHLDTNIGLRLIHWLMGDHTDSAAMEFIHIFKTCVTYNVTTTSKPNLLTVPATFTIPDVRPLQEECEMTIHILATTPKLYETKLILTSLDKKELRYLDINLICKQQTESSIIENKDEKRKSYNANK</sequence>
<dbReference type="Gene3D" id="1.10.418.10">
    <property type="entry name" value="Calponin-like domain"/>
    <property type="match status" value="1"/>
</dbReference>
<keyword evidence="3" id="KW-1185">Reference proteome</keyword>
<dbReference type="Proteomes" id="UP000694920">
    <property type="component" value="Unplaced"/>
</dbReference>
<name>A0AAJ7RJQ0_CEPCN</name>
<dbReference type="PANTHER" id="PTHR45912:SF3">
    <property type="entry name" value="CILIA- AND FLAGELLA-ASSOCIATED PROTEIN 47"/>
    <property type="match status" value="1"/>
</dbReference>
<dbReference type="InterPro" id="IPR036872">
    <property type="entry name" value="CH_dom_sf"/>
</dbReference>
<feature type="region of interest" description="Disordered" evidence="1">
    <location>
        <begin position="823"/>
        <end position="844"/>
    </location>
</feature>
<reference evidence="4" key="1">
    <citation type="submission" date="2025-08" db="UniProtKB">
        <authorList>
            <consortium name="RefSeq"/>
        </authorList>
    </citation>
    <scope>IDENTIFICATION</scope>
</reference>
<protein>
    <submittedName>
        <fullName evidence="4">Uncharacterized protein LOC107268659</fullName>
    </submittedName>
</protein>
<dbReference type="KEGG" id="ccin:107268659"/>
<gene>
    <name evidence="4" type="primary">LOC107268659</name>
</gene>
<proteinExistence type="predicted"/>
<dbReference type="InterPro" id="IPR013783">
    <property type="entry name" value="Ig-like_fold"/>
</dbReference>
<feature type="region of interest" description="Disordered" evidence="1">
    <location>
        <begin position="188"/>
        <end position="214"/>
    </location>
</feature>
<evidence type="ECO:0000313" key="4">
    <source>
        <dbReference type="RefSeq" id="XP_024941717.1"/>
    </source>
</evidence>
<dbReference type="Gene3D" id="2.60.40.10">
    <property type="entry name" value="Immunoglobulins"/>
    <property type="match status" value="2"/>
</dbReference>
<organism evidence="3 4">
    <name type="scientific">Cephus cinctus</name>
    <name type="common">Wheat stem sawfly</name>
    <dbReference type="NCBI Taxonomy" id="211228"/>
    <lineage>
        <taxon>Eukaryota</taxon>
        <taxon>Metazoa</taxon>
        <taxon>Ecdysozoa</taxon>
        <taxon>Arthropoda</taxon>
        <taxon>Hexapoda</taxon>
        <taxon>Insecta</taxon>
        <taxon>Pterygota</taxon>
        <taxon>Neoptera</taxon>
        <taxon>Endopterygota</taxon>
        <taxon>Hymenoptera</taxon>
        <taxon>Cephoidea</taxon>
        <taxon>Cephidae</taxon>
        <taxon>Cephus</taxon>
    </lineage>
</organism>
<dbReference type="PANTHER" id="PTHR45912">
    <property type="entry name" value="CILIA- AND FLAGELLA-ASSOCIATED PROTEIN 47"/>
    <property type="match status" value="1"/>
</dbReference>
<dbReference type="InterPro" id="IPR056343">
    <property type="entry name" value="CFAP47_dom"/>
</dbReference>
<feature type="domain" description="Calponin-homology (CH)" evidence="2">
    <location>
        <begin position="1131"/>
        <end position="1262"/>
    </location>
</feature>
<dbReference type="GO" id="GO:0005929">
    <property type="term" value="C:cilium"/>
    <property type="evidence" value="ECO:0007669"/>
    <property type="project" value="TreeGrafter"/>
</dbReference>
<evidence type="ECO:0000259" key="2">
    <source>
        <dbReference type="PROSITE" id="PS50021"/>
    </source>
</evidence>
<dbReference type="SUPFAM" id="SSF47576">
    <property type="entry name" value="Calponin-homology domain, CH-domain"/>
    <property type="match status" value="1"/>
</dbReference>
<accession>A0AAJ7RJQ0</accession>
<evidence type="ECO:0000313" key="3">
    <source>
        <dbReference type="Proteomes" id="UP000694920"/>
    </source>
</evidence>
<dbReference type="InterPro" id="IPR001715">
    <property type="entry name" value="CH_dom"/>
</dbReference>
<dbReference type="RefSeq" id="XP_024941717.1">
    <property type="nucleotide sequence ID" value="XM_025085949.1"/>
</dbReference>